<dbReference type="Proteomes" id="UP000792457">
    <property type="component" value="Unassembled WGS sequence"/>
</dbReference>
<name>A0A8K0NZ60_LADFU</name>
<dbReference type="InterPro" id="IPR011993">
    <property type="entry name" value="PH-like_dom_sf"/>
</dbReference>
<feature type="region of interest" description="Disordered" evidence="1">
    <location>
        <begin position="76"/>
        <end position="107"/>
    </location>
</feature>
<proteinExistence type="predicted"/>
<organism evidence="2 3">
    <name type="scientific">Ladona fulva</name>
    <name type="common">Scarce chaser dragonfly</name>
    <name type="synonym">Libellula fulva</name>
    <dbReference type="NCBI Taxonomy" id="123851"/>
    <lineage>
        <taxon>Eukaryota</taxon>
        <taxon>Metazoa</taxon>
        <taxon>Ecdysozoa</taxon>
        <taxon>Arthropoda</taxon>
        <taxon>Hexapoda</taxon>
        <taxon>Insecta</taxon>
        <taxon>Pterygota</taxon>
        <taxon>Palaeoptera</taxon>
        <taxon>Odonata</taxon>
        <taxon>Epiprocta</taxon>
        <taxon>Anisoptera</taxon>
        <taxon>Libelluloidea</taxon>
        <taxon>Libellulidae</taxon>
        <taxon>Ladona</taxon>
    </lineage>
</organism>
<feature type="region of interest" description="Disordered" evidence="1">
    <location>
        <begin position="123"/>
        <end position="152"/>
    </location>
</feature>
<feature type="compositionally biased region" description="Low complexity" evidence="1">
    <location>
        <begin position="133"/>
        <end position="152"/>
    </location>
</feature>
<dbReference type="PANTHER" id="PTHR14058">
    <property type="entry name" value="AMYLOID BETA A4 PRECURSOR PROTEIN-BINDING FAMILY B"/>
    <property type="match status" value="1"/>
</dbReference>
<accession>A0A8K0NZ60</accession>
<evidence type="ECO:0000256" key="1">
    <source>
        <dbReference type="SAM" id="MobiDB-lite"/>
    </source>
</evidence>
<dbReference type="PANTHER" id="PTHR14058:SF8">
    <property type="entry name" value="PROTEIN FE65 HOMOLOG"/>
    <property type="match status" value="1"/>
</dbReference>
<dbReference type="GO" id="GO:0005634">
    <property type="term" value="C:nucleus"/>
    <property type="evidence" value="ECO:0007669"/>
    <property type="project" value="TreeGrafter"/>
</dbReference>
<reference evidence="2" key="2">
    <citation type="submission" date="2017-10" db="EMBL/GenBank/DDBJ databases">
        <title>Ladona fulva Genome sequencing and assembly.</title>
        <authorList>
            <person name="Murali S."/>
            <person name="Richards S."/>
            <person name="Bandaranaike D."/>
            <person name="Bellair M."/>
            <person name="Blankenburg K."/>
            <person name="Chao H."/>
            <person name="Dinh H."/>
            <person name="Doddapaneni H."/>
            <person name="Dugan-Rocha S."/>
            <person name="Elkadiri S."/>
            <person name="Gnanaolivu R."/>
            <person name="Hernandez B."/>
            <person name="Skinner E."/>
            <person name="Javaid M."/>
            <person name="Lee S."/>
            <person name="Li M."/>
            <person name="Ming W."/>
            <person name="Munidasa M."/>
            <person name="Muniz J."/>
            <person name="Nguyen L."/>
            <person name="Hughes D."/>
            <person name="Osuji N."/>
            <person name="Pu L.-L."/>
            <person name="Puazo M."/>
            <person name="Qu C."/>
            <person name="Quiroz J."/>
            <person name="Raj R."/>
            <person name="Weissenberger G."/>
            <person name="Xin Y."/>
            <person name="Zou X."/>
            <person name="Han Y."/>
            <person name="Worley K."/>
            <person name="Muzny D."/>
            <person name="Gibbs R."/>
        </authorList>
    </citation>
    <scope>NUCLEOTIDE SEQUENCE</scope>
    <source>
        <strain evidence="2">Sampled in the wild</strain>
    </source>
</reference>
<evidence type="ECO:0000313" key="2">
    <source>
        <dbReference type="EMBL" id="KAG8229820.1"/>
    </source>
</evidence>
<feature type="compositionally biased region" description="Gly residues" evidence="1">
    <location>
        <begin position="78"/>
        <end position="92"/>
    </location>
</feature>
<gene>
    <name evidence="2" type="ORF">J437_LFUL008188</name>
</gene>
<dbReference type="AlphaFoldDB" id="A0A8K0NZ60"/>
<dbReference type="GO" id="GO:0005737">
    <property type="term" value="C:cytoplasm"/>
    <property type="evidence" value="ECO:0007669"/>
    <property type="project" value="TreeGrafter"/>
</dbReference>
<keyword evidence="3" id="KW-1185">Reference proteome</keyword>
<dbReference type="OrthoDB" id="5969782at2759"/>
<sequence>MEEPKKVLKAQYLGQIQVTSATGMDILNDAIELMKETFPSPEQWRHVNVAVAPSMISIMDPTLRYQKCLDAHPQSGVGSWGGSHGGSNGGLSAGNTSGNGQVTGSGTGAKGITATLKLLVGSLTGGRRGGKNGNRTARSSAVGSVASNNNDS</sequence>
<dbReference type="InterPro" id="IPR039576">
    <property type="entry name" value="APBB1/2/3"/>
</dbReference>
<dbReference type="GO" id="GO:0001540">
    <property type="term" value="F:amyloid-beta binding"/>
    <property type="evidence" value="ECO:0007669"/>
    <property type="project" value="InterPro"/>
</dbReference>
<comment type="caution">
    <text evidence="2">The sequence shown here is derived from an EMBL/GenBank/DDBJ whole genome shotgun (WGS) entry which is preliminary data.</text>
</comment>
<protein>
    <submittedName>
        <fullName evidence="2">Uncharacterized protein</fullName>
    </submittedName>
</protein>
<dbReference type="EMBL" id="KZ308447">
    <property type="protein sequence ID" value="KAG8229820.1"/>
    <property type="molecule type" value="Genomic_DNA"/>
</dbReference>
<reference evidence="2" key="1">
    <citation type="submission" date="2013-04" db="EMBL/GenBank/DDBJ databases">
        <authorList>
            <person name="Qu J."/>
            <person name="Murali S.C."/>
            <person name="Bandaranaike D."/>
            <person name="Bellair M."/>
            <person name="Blankenburg K."/>
            <person name="Chao H."/>
            <person name="Dinh H."/>
            <person name="Doddapaneni H."/>
            <person name="Downs B."/>
            <person name="Dugan-Rocha S."/>
            <person name="Elkadiri S."/>
            <person name="Gnanaolivu R.D."/>
            <person name="Hernandez B."/>
            <person name="Javaid M."/>
            <person name="Jayaseelan J.C."/>
            <person name="Lee S."/>
            <person name="Li M."/>
            <person name="Ming W."/>
            <person name="Munidasa M."/>
            <person name="Muniz J."/>
            <person name="Nguyen L."/>
            <person name="Ongeri F."/>
            <person name="Osuji N."/>
            <person name="Pu L.-L."/>
            <person name="Puazo M."/>
            <person name="Qu C."/>
            <person name="Quiroz J."/>
            <person name="Raj R."/>
            <person name="Weissenberger G."/>
            <person name="Xin Y."/>
            <person name="Zou X."/>
            <person name="Han Y."/>
            <person name="Richards S."/>
            <person name="Worley K."/>
            <person name="Muzny D."/>
            <person name="Gibbs R."/>
        </authorList>
    </citation>
    <scope>NUCLEOTIDE SEQUENCE</scope>
    <source>
        <strain evidence="2">Sampled in the wild</strain>
    </source>
</reference>
<dbReference type="SUPFAM" id="SSF50729">
    <property type="entry name" value="PH domain-like"/>
    <property type="match status" value="1"/>
</dbReference>
<evidence type="ECO:0000313" key="3">
    <source>
        <dbReference type="Proteomes" id="UP000792457"/>
    </source>
</evidence>
<dbReference type="Gene3D" id="2.30.29.30">
    <property type="entry name" value="Pleckstrin-homology domain (PH domain)/Phosphotyrosine-binding domain (PTB)"/>
    <property type="match status" value="1"/>
</dbReference>
<dbReference type="GO" id="GO:0006355">
    <property type="term" value="P:regulation of DNA-templated transcription"/>
    <property type="evidence" value="ECO:0007669"/>
    <property type="project" value="TreeGrafter"/>
</dbReference>